<accession>A0A174KCL0</accession>
<organism evidence="1 2">
    <name type="scientific">Flavonifractor plautii</name>
    <name type="common">Fusobacterium plautii</name>
    <dbReference type="NCBI Taxonomy" id="292800"/>
    <lineage>
        <taxon>Bacteria</taxon>
        <taxon>Bacillati</taxon>
        <taxon>Bacillota</taxon>
        <taxon>Clostridia</taxon>
        <taxon>Eubacteriales</taxon>
        <taxon>Oscillospiraceae</taxon>
        <taxon>Flavonifractor</taxon>
    </lineage>
</organism>
<sequence>MCRISGLSWGRPLAAKMWPTASGFRPLAPRPYTVSVGMPSRPPRRRISAASAVSRGCSLCVCNVLTFPMVQLLPMELPMCFSFRHWGGGPSSAQYSSKRVILSSAKRKKDTA</sequence>
<dbReference type="EMBL" id="CYZT01000248">
    <property type="protein sequence ID" value="CUP07039.1"/>
    <property type="molecule type" value="Genomic_DNA"/>
</dbReference>
<evidence type="ECO:0000313" key="2">
    <source>
        <dbReference type="Proteomes" id="UP000095746"/>
    </source>
</evidence>
<reference evidence="1 2" key="1">
    <citation type="submission" date="2015-09" db="EMBL/GenBank/DDBJ databases">
        <authorList>
            <consortium name="Pathogen Informatics"/>
        </authorList>
    </citation>
    <scope>NUCLEOTIDE SEQUENCE [LARGE SCALE GENOMIC DNA]</scope>
    <source>
        <strain evidence="1 2">2789STDY5608854</strain>
    </source>
</reference>
<name>A0A174KCL0_FLAPL</name>
<protein>
    <submittedName>
        <fullName evidence="1">Uncharacterized protein</fullName>
    </submittedName>
</protein>
<gene>
    <name evidence="1" type="ORF">ERS852411_02633</name>
</gene>
<dbReference type="AlphaFoldDB" id="A0A174KCL0"/>
<dbReference type="Proteomes" id="UP000095746">
    <property type="component" value="Unassembled WGS sequence"/>
</dbReference>
<proteinExistence type="predicted"/>
<evidence type="ECO:0000313" key="1">
    <source>
        <dbReference type="EMBL" id="CUP07039.1"/>
    </source>
</evidence>